<dbReference type="EMBL" id="CAJOBH010120691">
    <property type="protein sequence ID" value="CAF4709800.1"/>
    <property type="molecule type" value="Genomic_DNA"/>
</dbReference>
<proteinExistence type="predicted"/>
<reference evidence="2" key="1">
    <citation type="submission" date="2021-02" db="EMBL/GenBank/DDBJ databases">
        <authorList>
            <person name="Nowell W R."/>
        </authorList>
    </citation>
    <scope>NUCLEOTIDE SEQUENCE</scope>
</reference>
<dbReference type="AlphaFoldDB" id="A0A8S3AI26"/>
<gene>
    <name evidence="2" type="ORF">BYL167_LOCUS44432</name>
</gene>
<protein>
    <submittedName>
        <fullName evidence="2">Uncharacterized protein</fullName>
    </submittedName>
</protein>
<evidence type="ECO:0000313" key="2">
    <source>
        <dbReference type="EMBL" id="CAF4709800.1"/>
    </source>
</evidence>
<feature type="region of interest" description="Disordered" evidence="1">
    <location>
        <begin position="1"/>
        <end position="22"/>
    </location>
</feature>
<name>A0A8S3AI26_9BILA</name>
<organism evidence="2 3">
    <name type="scientific">Rotaria magnacalcarata</name>
    <dbReference type="NCBI Taxonomy" id="392030"/>
    <lineage>
        <taxon>Eukaryota</taxon>
        <taxon>Metazoa</taxon>
        <taxon>Spiralia</taxon>
        <taxon>Gnathifera</taxon>
        <taxon>Rotifera</taxon>
        <taxon>Eurotatoria</taxon>
        <taxon>Bdelloidea</taxon>
        <taxon>Philodinida</taxon>
        <taxon>Philodinidae</taxon>
        <taxon>Rotaria</taxon>
    </lineage>
</organism>
<feature type="non-terminal residue" evidence="2">
    <location>
        <position position="1"/>
    </location>
</feature>
<sequence>RRSLTTSTNIPQVKPISHTNGTTLVQQVKQEFDVS</sequence>
<comment type="caution">
    <text evidence="2">The sequence shown here is derived from an EMBL/GenBank/DDBJ whole genome shotgun (WGS) entry which is preliminary data.</text>
</comment>
<evidence type="ECO:0000256" key="1">
    <source>
        <dbReference type="SAM" id="MobiDB-lite"/>
    </source>
</evidence>
<dbReference type="Proteomes" id="UP000681967">
    <property type="component" value="Unassembled WGS sequence"/>
</dbReference>
<evidence type="ECO:0000313" key="3">
    <source>
        <dbReference type="Proteomes" id="UP000681967"/>
    </source>
</evidence>
<accession>A0A8S3AI26</accession>